<feature type="transmembrane region" description="Helical" evidence="1">
    <location>
        <begin position="71"/>
        <end position="93"/>
    </location>
</feature>
<accession>A0A4R7VDJ1</accession>
<protein>
    <submittedName>
        <fullName evidence="2">Uncharacterized protein DUF998</fullName>
    </submittedName>
</protein>
<evidence type="ECO:0000313" key="3">
    <source>
        <dbReference type="Proteomes" id="UP000294927"/>
    </source>
</evidence>
<keyword evidence="1" id="KW-0472">Membrane</keyword>
<dbReference type="Proteomes" id="UP000294927">
    <property type="component" value="Unassembled WGS sequence"/>
</dbReference>
<dbReference type="Pfam" id="PF06197">
    <property type="entry name" value="DUF998"/>
    <property type="match status" value="1"/>
</dbReference>
<dbReference type="EMBL" id="SOCP01000010">
    <property type="protein sequence ID" value="TDV47049.1"/>
    <property type="molecule type" value="Genomic_DNA"/>
</dbReference>
<name>A0A4R7VDJ1_9PSEU</name>
<evidence type="ECO:0000256" key="1">
    <source>
        <dbReference type="SAM" id="Phobius"/>
    </source>
</evidence>
<sequence length="226" mass="23504">MANLVLTARSAPVRGMVLPTPRPAPIGVFLGAVGLVFAALLMGGLNIVAAGRMNPLDTTMSDYVFVPGAGWMFPASLLAMCVAGAGVGVGLWARGLLTGVLPKLSLSLAILGLLLAAAFRTDPGDASVSMSAQIHRYAAGVVFFCVPITAFLVARRVAARRSLYVGVVVSSVLLVVFLTCHLGPMPDVLGDLSGLLQRMLFAAELVVLGQLVRVINRPSYEYALAA</sequence>
<comment type="caution">
    <text evidence="2">The sequence shown here is derived from an EMBL/GenBank/DDBJ whole genome shotgun (WGS) entry which is preliminary data.</text>
</comment>
<organism evidence="2 3">
    <name type="scientific">Actinophytocola oryzae</name>
    <dbReference type="NCBI Taxonomy" id="502181"/>
    <lineage>
        <taxon>Bacteria</taxon>
        <taxon>Bacillati</taxon>
        <taxon>Actinomycetota</taxon>
        <taxon>Actinomycetes</taxon>
        <taxon>Pseudonocardiales</taxon>
        <taxon>Pseudonocardiaceae</taxon>
    </lineage>
</organism>
<dbReference type="InterPro" id="IPR009339">
    <property type="entry name" value="DUF998"/>
</dbReference>
<proteinExistence type="predicted"/>
<feature type="transmembrane region" description="Helical" evidence="1">
    <location>
        <begin position="100"/>
        <end position="119"/>
    </location>
</feature>
<feature type="transmembrane region" description="Helical" evidence="1">
    <location>
        <begin position="163"/>
        <end position="184"/>
    </location>
</feature>
<feature type="transmembrane region" description="Helical" evidence="1">
    <location>
        <begin position="134"/>
        <end position="154"/>
    </location>
</feature>
<feature type="transmembrane region" description="Helical" evidence="1">
    <location>
        <begin position="26"/>
        <end position="51"/>
    </location>
</feature>
<evidence type="ECO:0000313" key="2">
    <source>
        <dbReference type="EMBL" id="TDV47049.1"/>
    </source>
</evidence>
<reference evidence="2 3" key="1">
    <citation type="submission" date="2019-03" db="EMBL/GenBank/DDBJ databases">
        <title>Genomic Encyclopedia of Archaeal and Bacterial Type Strains, Phase II (KMG-II): from individual species to whole genera.</title>
        <authorList>
            <person name="Goeker M."/>
        </authorList>
    </citation>
    <scope>NUCLEOTIDE SEQUENCE [LARGE SCALE GENOMIC DNA]</scope>
    <source>
        <strain evidence="2 3">DSM 45499</strain>
    </source>
</reference>
<keyword evidence="3" id="KW-1185">Reference proteome</keyword>
<dbReference type="RefSeq" id="WP_133905552.1">
    <property type="nucleotide sequence ID" value="NZ_SOCP01000010.1"/>
</dbReference>
<gene>
    <name evidence="2" type="ORF">CLV71_110232</name>
</gene>
<keyword evidence="1" id="KW-1133">Transmembrane helix</keyword>
<dbReference type="AlphaFoldDB" id="A0A4R7VDJ1"/>
<keyword evidence="1" id="KW-0812">Transmembrane</keyword>
<dbReference type="OrthoDB" id="3688922at2"/>